<proteinExistence type="inferred from homology"/>
<evidence type="ECO:0000256" key="7">
    <source>
        <dbReference type="ARBA" id="ARBA00022807"/>
    </source>
</evidence>
<evidence type="ECO:0000256" key="3">
    <source>
        <dbReference type="ARBA" id="ARBA00012759"/>
    </source>
</evidence>
<evidence type="ECO:0000313" key="9">
    <source>
        <dbReference type="EMBL" id="JAC79001.1"/>
    </source>
</evidence>
<dbReference type="PANTHER" id="PTHR21646">
    <property type="entry name" value="UBIQUITIN CARBOXYL-TERMINAL HYDROLASE"/>
    <property type="match status" value="1"/>
</dbReference>
<name>A0A061S8A1_9CHLO</name>
<keyword evidence="7" id="KW-0788">Thiol protease</keyword>
<keyword evidence="4" id="KW-0645">Protease</keyword>
<dbReference type="InterPro" id="IPR001394">
    <property type="entry name" value="Peptidase_C19_UCH"/>
</dbReference>
<dbReference type="InterPro" id="IPR050185">
    <property type="entry name" value="Ub_carboxyl-term_hydrolase"/>
</dbReference>
<dbReference type="AlphaFoldDB" id="A0A061S8A1"/>
<evidence type="ECO:0000256" key="6">
    <source>
        <dbReference type="ARBA" id="ARBA00022801"/>
    </source>
</evidence>
<feature type="domain" description="USP" evidence="8">
    <location>
        <begin position="1"/>
        <end position="357"/>
    </location>
</feature>
<organism evidence="9">
    <name type="scientific">Tetraselmis sp. GSL018</name>
    <dbReference type="NCBI Taxonomy" id="582737"/>
    <lineage>
        <taxon>Eukaryota</taxon>
        <taxon>Viridiplantae</taxon>
        <taxon>Chlorophyta</taxon>
        <taxon>core chlorophytes</taxon>
        <taxon>Chlorodendrophyceae</taxon>
        <taxon>Chlorodendrales</taxon>
        <taxon>Chlorodendraceae</taxon>
        <taxon>Tetraselmis</taxon>
    </lineage>
</organism>
<reference evidence="9" key="1">
    <citation type="submission" date="2014-05" db="EMBL/GenBank/DDBJ databases">
        <title>The transcriptome of the halophilic microalga Tetraselmis sp. GSL018 isolated from the Great Salt Lake, Utah.</title>
        <authorList>
            <person name="Jinkerson R.E."/>
            <person name="D'Adamo S."/>
            <person name="Posewitz M.C."/>
        </authorList>
    </citation>
    <scope>NUCLEOTIDE SEQUENCE</scope>
    <source>
        <strain evidence="9">GSL018</strain>
    </source>
</reference>
<dbReference type="PROSITE" id="PS50235">
    <property type="entry name" value="USP_3"/>
    <property type="match status" value="1"/>
</dbReference>
<dbReference type="GO" id="GO:0004843">
    <property type="term" value="F:cysteine-type deubiquitinase activity"/>
    <property type="evidence" value="ECO:0007669"/>
    <property type="project" value="UniProtKB-EC"/>
</dbReference>
<comment type="catalytic activity">
    <reaction evidence="1">
        <text>Thiol-dependent hydrolysis of ester, thioester, amide, peptide and isopeptide bonds formed by the C-terminal Gly of ubiquitin (a 76-residue protein attached to proteins as an intracellular targeting signal).</text>
        <dbReference type="EC" id="3.4.19.12"/>
    </reaction>
</comment>
<evidence type="ECO:0000256" key="5">
    <source>
        <dbReference type="ARBA" id="ARBA00022786"/>
    </source>
</evidence>
<dbReference type="InterPro" id="IPR018200">
    <property type="entry name" value="USP_CS"/>
</dbReference>
<dbReference type="GO" id="GO:0006508">
    <property type="term" value="P:proteolysis"/>
    <property type="evidence" value="ECO:0007669"/>
    <property type="project" value="UniProtKB-KW"/>
</dbReference>
<dbReference type="Gene3D" id="3.90.70.10">
    <property type="entry name" value="Cysteine proteinases"/>
    <property type="match status" value="1"/>
</dbReference>
<sequence length="358" mass="39519">RHLGLRLLGAGQGLPRLGEASAARERGEGPRQPRQHLLHELDPAVPVCDPRGGAALHGLEPFAAPVAAAFADLVSSAWGGGGACVTPRKFLERVIRKDSRWSGDRQQDSMEFLQFLLGAIRSEVNRVKGKPKYEELKGKGTVDEQAAEAWQYARKWYDSVVDDIFGGMLQSTVICGECEHASYCFDPFLDLSLQIAGRTGGCSVTDCLSAFTEVEILKKTDGYRCERCKRVVKATKQLQIYRLPKVLIVHLKRFSSSSGLGRFSSFSKNNNSVRITSRGLNFTPYCNPVGAKEADSLTFDLIGVSNHSGGLGGGHYTAVTWNFKDKKWYNYNDSHATGTREPEGSSQSAYVLFYRRRD</sequence>
<evidence type="ECO:0000256" key="1">
    <source>
        <dbReference type="ARBA" id="ARBA00000707"/>
    </source>
</evidence>
<comment type="similarity">
    <text evidence="2">Belongs to the peptidase C19 family.</text>
</comment>
<protein>
    <recommendedName>
        <fullName evidence="3">ubiquitinyl hydrolase 1</fullName>
        <ecNumber evidence="3">3.4.19.12</ecNumber>
    </recommendedName>
</protein>
<dbReference type="PROSITE" id="PS00973">
    <property type="entry name" value="USP_2"/>
    <property type="match status" value="1"/>
</dbReference>
<dbReference type="EMBL" id="GBEZ01006396">
    <property type="protein sequence ID" value="JAC79001.1"/>
    <property type="molecule type" value="Transcribed_RNA"/>
</dbReference>
<keyword evidence="6 9" id="KW-0378">Hydrolase</keyword>
<feature type="non-terminal residue" evidence="9">
    <location>
        <position position="1"/>
    </location>
</feature>
<keyword evidence="5" id="KW-0833">Ubl conjugation pathway</keyword>
<accession>A0A061S8A1</accession>
<evidence type="ECO:0000256" key="4">
    <source>
        <dbReference type="ARBA" id="ARBA00022670"/>
    </source>
</evidence>
<dbReference type="GO" id="GO:0016579">
    <property type="term" value="P:protein deubiquitination"/>
    <property type="evidence" value="ECO:0007669"/>
    <property type="project" value="InterPro"/>
</dbReference>
<dbReference type="InterPro" id="IPR038765">
    <property type="entry name" value="Papain-like_cys_pep_sf"/>
</dbReference>
<dbReference type="PANTHER" id="PTHR21646:SF24">
    <property type="entry name" value="UBIQUITIN CARBOXYL-TERMINAL HYDROLASE"/>
    <property type="match status" value="1"/>
</dbReference>
<evidence type="ECO:0000256" key="2">
    <source>
        <dbReference type="ARBA" id="ARBA00009085"/>
    </source>
</evidence>
<gene>
    <name evidence="9" type="primary">USP2_21</name>
    <name evidence="9" type="ORF">TSPGSL018_13790</name>
</gene>
<dbReference type="CDD" id="cd02674">
    <property type="entry name" value="Peptidase_C19R"/>
    <property type="match status" value="1"/>
</dbReference>
<dbReference type="InterPro" id="IPR028889">
    <property type="entry name" value="USP"/>
</dbReference>
<dbReference type="Pfam" id="PF00443">
    <property type="entry name" value="UCH"/>
    <property type="match status" value="1"/>
</dbReference>
<dbReference type="EC" id="3.4.19.12" evidence="3"/>
<evidence type="ECO:0000259" key="8">
    <source>
        <dbReference type="PROSITE" id="PS50235"/>
    </source>
</evidence>
<dbReference type="SUPFAM" id="SSF54001">
    <property type="entry name" value="Cysteine proteinases"/>
    <property type="match status" value="1"/>
</dbReference>